<comment type="caution">
    <text evidence="8">The sequence shown here is derived from an EMBL/GenBank/DDBJ whole genome shotgun (WGS) entry which is preliminary data.</text>
</comment>
<dbReference type="PROSITE" id="PS50157">
    <property type="entry name" value="ZINC_FINGER_C2H2_2"/>
    <property type="match status" value="1"/>
</dbReference>
<evidence type="ECO:0000256" key="6">
    <source>
        <dbReference type="PROSITE-ProRule" id="PRU00042"/>
    </source>
</evidence>
<accession>A0AAD8NPH2</accession>
<dbReference type="Pfam" id="PF13912">
    <property type="entry name" value="zf-C2H2_6"/>
    <property type="match status" value="1"/>
</dbReference>
<evidence type="ECO:0000313" key="8">
    <source>
        <dbReference type="EMBL" id="KAK1423600.1"/>
    </source>
</evidence>
<dbReference type="EMBL" id="JAUHHV010000005">
    <property type="protein sequence ID" value="KAK1423600.1"/>
    <property type="molecule type" value="Genomic_DNA"/>
</dbReference>
<feature type="domain" description="C2H2-type" evidence="7">
    <location>
        <begin position="90"/>
        <end position="117"/>
    </location>
</feature>
<evidence type="ECO:0000256" key="4">
    <source>
        <dbReference type="ARBA" id="ARBA00022833"/>
    </source>
</evidence>
<dbReference type="InterPro" id="IPR044246">
    <property type="entry name" value="ZFP3-like"/>
</dbReference>
<comment type="subcellular location">
    <subcellularLocation>
        <location evidence="1">Nucleus</location>
    </subcellularLocation>
</comment>
<dbReference type="Proteomes" id="UP001229421">
    <property type="component" value="Unassembled WGS sequence"/>
</dbReference>
<dbReference type="PROSITE" id="PS00028">
    <property type="entry name" value="ZINC_FINGER_C2H2_1"/>
    <property type="match status" value="1"/>
</dbReference>
<evidence type="ECO:0000313" key="9">
    <source>
        <dbReference type="Proteomes" id="UP001229421"/>
    </source>
</evidence>
<organism evidence="8 9">
    <name type="scientific">Tagetes erecta</name>
    <name type="common">African marigold</name>
    <dbReference type="NCBI Taxonomy" id="13708"/>
    <lineage>
        <taxon>Eukaryota</taxon>
        <taxon>Viridiplantae</taxon>
        <taxon>Streptophyta</taxon>
        <taxon>Embryophyta</taxon>
        <taxon>Tracheophyta</taxon>
        <taxon>Spermatophyta</taxon>
        <taxon>Magnoliopsida</taxon>
        <taxon>eudicotyledons</taxon>
        <taxon>Gunneridae</taxon>
        <taxon>Pentapetalae</taxon>
        <taxon>asterids</taxon>
        <taxon>campanulids</taxon>
        <taxon>Asterales</taxon>
        <taxon>Asteraceae</taxon>
        <taxon>Asteroideae</taxon>
        <taxon>Heliantheae alliance</taxon>
        <taxon>Tageteae</taxon>
        <taxon>Tagetes</taxon>
    </lineage>
</organism>
<evidence type="ECO:0000256" key="2">
    <source>
        <dbReference type="ARBA" id="ARBA00022723"/>
    </source>
</evidence>
<dbReference type="GO" id="GO:0009788">
    <property type="term" value="P:negative regulation of abscisic acid-activated signaling pathway"/>
    <property type="evidence" value="ECO:0007669"/>
    <property type="project" value="InterPro"/>
</dbReference>
<keyword evidence="4" id="KW-0862">Zinc</keyword>
<gene>
    <name evidence="8" type="ORF">QVD17_18905</name>
</gene>
<evidence type="ECO:0000256" key="1">
    <source>
        <dbReference type="ARBA" id="ARBA00004123"/>
    </source>
</evidence>
<dbReference type="GO" id="GO:0008270">
    <property type="term" value="F:zinc ion binding"/>
    <property type="evidence" value="ECO:0007669"/>
    <property type="project" value="UniProtKB-KW"/>
</dbReference>
<reference evidence="8" key="1">
    <citation type="journal article" date="2023" name="bioRxiv">
        <title>Improved chromosome-level genome assembly for marigold (Tagetes erecta).</title>
        <authorList>
            <person name="Jiang F."/>
            <person name="Yuan L."/>
            <person name="Wang S."/>
            <person name="Wang H."/>
            <person name="Xu D."/>
            <person name="Wang A."/>
            <person name="Fan W."/>
        </authorList>
    </citation>
    <scope>NUCLEOTIDE SEQUENCE</scope>
    <source>
        <strain evidence="8">WSJ</strain>
        <tissue evidence="8">Leaf</tissue>
    </source>
</reference>
<proteinExistence type="predicted"/>
<dbReference type="PANTHER" id="PTHR47287:SF18">
    <property type="entry name" value="TRANSCRIPTION FACTOR C2H2 FAMILY"/>
    <property type="match status" value="1"/>
</dbReference>
<dbReference type="InterPro" id="IPR013087">
    <property type="entry name" value="Znf_C2H2_type"/>
</dbReference>
<dbReference type="AlphaFoldDB" id="A0AAD8NPH2"/>
<keyword evidence="2" id="KW-0479">Metal-binding</keyword>
<dbReference type="PANTHER" id="PTHR47287">
    <property type="entry name" value="C2H2 AND C2HC ZINC FINGERS SUPERFAMILY PROTEIN"/>
    <property type="match status" value="1"/>
</dbReference>
<dbReference type="SUPFAM" id="SSF57667">
    <property type="entry name" value="beta-beta-alpha zinc fingers"/>
    <property type="match status" value="1"/>
</dbReference>
<evidence type="ECO:0000256" key="5">
    <source>
        <dbReference type="ARBA" id="ARBA00023242"/>
    </source>
</evidence>
<dbReference type="GO" id="GO:0005634">
    <property type="term" value="C:nucleus"/>
    <property type="evidence" value="ECO:0007669"/>
    <property type="project" value="UniProtKB-SubCell"/>
</dbReference>
<keyword evidence="3 6" id="KW-0863">Zinc-finger</keyword>
<sequence>MALSKTIDLEFEIHEDIDSDTHSQVDSNMSLHKIPETSTTMYDPVSLDLSLTFNSNIHNLEPRDGVESSVSITNSKTINKPESNHVSRVFPCNYCHRKFFSSQALGGHQNAHKRERLLAKRAMRMGIFSERYANHFVDFPFHGSLQIKAHSSQHQTFMPPVMKILSSEISRQSNGFMGMPTYVEDDGHDQLTWPGSFRQVDATGVETSSQMKIVEGMVYGGYATPDLTLKL</sequence>
<evidence type="ECO:0000256" key="3">
    <source>
        <dbReference type="ARBA" id="ARBA00022771"/>
    </source>
</evidence>
<keyword evidence="5" id="KW-0539">Nucleus</keyword>
<keyword evidence="9" id="KW-1185">Reference proteome</keyword>
<dbReference type="Gene3D" id="3.30.160.60">
    <property type="entry name" value="Classic Zinc Finger"/>
    <property type="match status" value="1"/>
</dbReference>
<name>A0AAD8NPH2_TARER</name>
<protein>
    <recommendedName>
        <fullName evidence="7">C2H2-type domain-containing protein</fullName>
    </recommendedName>
</protein>
<evidence type="ECO:0000259" key="7">
    <source>
        <dbReference type="PROSITE" id="PS50157"/>
    </source>
</evidence>
<dbReference type="InterPro" id="IPR036236">
    <property type="entry name" value="Znf_C2H2_sf"/>
</dbReference>